<dbReference type="EMBL" id="JAUSRR010000001">
    <property type="protein sequence ID" value="MDP9921152.1"/>
    <property type="molecule type" value="Genomic_DNA"/>
</dbReference>
<gene>
    <name evidence="1" type="ORF">J2W25_000157</name>
</gene>
<dbReference type="RefSeq" id="WP_307585311.1">
    <property type="nucleotide sequence ID" value="NZ_JAUSRQ010000008.1"/>
</dbReference>
<protein>
    <recommendedName>
        <fullName evidence="3">Porin</fullName>
    </recommendedName>
</protein>
<comment type="caution">
    <text evidence="1">The sequence shown here is derived from an EMBL/GenBank/DDBJ whole genome shotgun (WGS) entry which is preliminary data.</text>
</comment>
<dbReference type="AlphaFoldDB" id="A0AAW8DPC0"/>
<dbReference type="SUPFAM" id="SSF56935">
    <property type="entry name" value="Porins"/>
    <property type="match status" value="1"/>
</dbReference>
<sequence>MTFHTCTADARPDSFPPVNEAMNTLHNTLPRRGAMPALRQCALAAAVASAFVLSAGTAMAQTAAAPAGESAMVKLIRGLIQSGTLAKDVGEALLAQAQTEAIAAQQAQRQAAVSATAASATVAGGMRLEAGDVRVPYISQTVRDQIRDEVKAQVMAQAKDEGWAAPNETPEWSKRIRFEGDVRVRNESRSYAGNNSDIEINWPSLNQGSGYDVNPNTNLSLPSILNTRQDRRNLFRARARVGLLADLSENTKAGVRLASGSDESPVSTTTTLGGGLGKKSVWLDQMWISHKPTDWLTVTGGRFGNPFMSTDLLYSSDLNFDGIAAQFDKKLAANRDLSLFGTLGLIPLEYSADGSPTRSQRKMKSENKWLLGAQVGADWKINEDNRVRGALAYYNFRNVSGKVSEPCALYAGADGCSTDWSRPAFMQKGNTLMLLRDISLDPLNPAGTPQPQYVGLASKFRLIDLNLRWDTQVAGNNLRLDANFVRNTAYDANDIWKRGGIRGAIVNNFGPTGGTTQSDFKSGGNAYMLQATYGKPAPAARGDWNVLAGYKRIEPDAMPDGYNDSSFHGGGTNARGYFLGGSYAIDKNMWFTGRWISTKEVYGPPLSIDTLQLEFNARF</sequence>
<evidence type="ECO:0008006" key="3">
    <source>
        <dbReference type="Google" id="ProtNLM"/>
    </source>
</evidence>
<evidence type="ECO:0000313" key="1">
    <source>
        <dbReference type="EMBL" id="MDP9921152.1"/>
    </source>
</evidence>
<evidence type="ECO:0000313" key="2">
    <source>
        <dbReference type="Proteomes" id="UP001244295"/>
    </source>
</evidence>
<proteinExistence type="predicted"/>
<dbReference type="InterPro" id="IPR032638">
    <property type="entry name" value="Porin_5"/>
</dbReference>
<organism evidence="1 2">
    <name type="scientific">Variovorax boronicumulans</name>
    <dbReference type="NCBI Taxonomy" id="436515"/>
    <lineage>
        <taxon>Bacteria</taxon>
        <taxon>Pseudomonadati</taxon>
        <taxon>Pseudomonadota</taxon>
        <taxon>Betaproteobacteria</taxon>
        <taxon>Burkholderiales</taxon>
        <taxon>Comamonadaceae</taxon>
        <taxon>Variovorax</taxon>
    </lineage>
</organism>
<reference evidence="1" key="1">
    <citation type="submission" date="2023-07" db="EMBL/GenBank/DDBJ databases">
        <title>Sorghum-associated microbial communities from plants grown in Nebraska, USA.</title>
        <authorList>
            <person name="Schachtman D."/>
        </authorList>
    </citation>
    <scope>NUCLEOTIDE SEQUENCE</scope>
    <source>
        <strain evidence="1">DS2795</strain>
    </source>
</reference>
<dbReference type="Pfam" id="PF16930">
    <property type="entry name" value="Porin_5"/>
    <property type="match status" value="1"/>
</dbReference>
<name>A0AAW8DPC0_9BURK</name>
<accession>A0AAW8DPC0</accession>
<dbReference type="Proteomes" id="UP001244295">
    <property type="component" value="Unassembled WGS sequence"/>
</dbReference>